<evidence type="ECO:0000313" key="2">
    <source>
        <dbReference type="EMBL" id="NUU47904.1"/>
    </source>
</evidence>
<dbReference type="RefSeq" id="WP_175312443.1">
    <property type="nucleotide sequence ID" value="NZ_CBCRYR010000002.1"/>
</dbReference>
<dbReference type="Pfam" id="PF13372">
    <property type="entry name" value="Alginate_exp"/>
    <property type="match status" value="1"/>
</dbReference>
<feature type="domain" description="Alginate export" evidence="1">
    <location>
        <begin position="70"/>
        <end position="459"/>
    </location>
</feature>
<dbReference type="Gene3D" id="2.40.160.100">
    <property type="match status" value="1"/>
</dbReference>
<keyword evidence="3" id="KW-1185">Reference proteome</keyword>
<organism evidence="2 3">
    <name type="scientific">Sphingomonas zeae</name>
    <dbReference type="NCBI Taxonomy" id="1646122"/>
    <lineage>
        <taxon>Bacteria</taxon>
        <taxon>Pseudomonadati</taxon>
        <taxon>Pseudomonadota</taxon>
        <taxon>Alphaproteobacteria</taxon>
        <taxon>Sphingomonadales</taxon>
        <taxon>Sphingomonadaceae</taxon>
        <taxon>Sphingomonas</taxon>
    </lineage>
</organism>
<accession>A0A7Y6B5S9</accession>
<protein>
    <submittedName>
        <fullName evidence="2">Alginate export family protein</fullName>
    </submittedName>
</protein>
<comment type="caution">
    <text evidence="2">The sequence shown here is derived from an EMBL/GenBank/DDBJ whole genome shotgun (WGS) entry which is preliminary data.</text>
</comment>
<proteinExistence type="predicted"/>
<dbReference type="EMBL" id="JABMCH010000066">
    <property type="protein sequence ID" value="NUU47904.1"/>
    <property type="molecule type" value="Genomic_DNA"/>
</dbReference>
<gene>
    <name evidence="2" type="ORF">HP438_13095</name>
</gene>
<dbReference type="Proteomes" id="UP000536441">
    <property type="component" value="Unassembled WGS sequence"/>
</dbReference>
<evidence type="ECO:0000313" key="3">
    <source>
        <dbReference type="Proteomes" id="UP000536441"/>
    </source>
</evidence>
<dbReference type="AlphaFoldDB" id="A0A7Y6B5S9"/>
<dbReference type="InterPro" id="IPR053728">
    <property type="entry name" value="Alginate_Permeability_Chnl"/>
</dbReference>
<dbReference type="InterPro" id="IPR025388">
    <property type="entry name" value="Alginate_export_dom"/>
</dbReference>
<name>A0A7Y6B5S9_9SPHN</name>
<reference evidence="2 3" key="1">
    <citation type="submission" date="2020-05" db="EMBL/GenBank/DDBJ databases">
        <title>Genome Sequencing of Type Strains.</title>
        <authorList>
            <person name="Lemaire J.F."/>
            <person name="Inderbitzin P."/>
            <person name="Gregorio O.A."/>
            <person name="Collins S.B."/>
            <person name="Wespe N."/>
            <person name="Knight-Connoni V."/>
        </authorList>
    </citation>
    <scope>NUCLEOTIDE SEQUENCE [LARGE SCALE GENOMIC DNA]</scope>
    <source>
        <strain evidence="2 3">DSM 100049</strain>
    </source>
</reference>
<sequence>MLELALLLAAAAAQVDAGAAGQSGTEAWQAPTLTIVRYDEHWDRLAAPQARDDHWTERFKYIPIGDDGAYLTTGLELRARREAFRDNLLGNAAAPDDAYVWLRALPYADLHVGRVRGFVQPIAAYAIGVAPAAGPIDQTRVDLLQGFADVRLGPAETGASDAPGVTLRAGRQMLSFGSERLIGTRYGPNVPLAFDGGRAIVSLPGARIDLLAVRPVQPGAHSFDDRSSATKSLWGAYATMPWGQTGLDLYYLGYRNRLARFGGVTGAERRHSLGVRHYGAAGAWHWNVEGVVQFGRFADQSIRAWTVATELGHRFPAAPLSPDLALRFNMVSGDAHAGDARLGTFNALFPKGKYFGELSPIGPSNIVNVNPRASFVLGGGVSASVAAMAYWRQSRGDGVYDIPGNLIRAPGAATARFIGKQAEVALAWQATPELELSTSLSAFVPGGFLRQTGPARTTGLWGLEANFRF</sequence>
<evidence type="ECO:0000259" key="1">
    <source>
        <dbReference type="Pfam" id="PF13372"/>
    </source>
</evidence>